<evidence type="ECO:0000313" key="1">
    <source>
        <dbReference type="EMBL" id="KAK3751715.1"/>
    </source>
</evidence>
<gene>
    <name evidence="1" type="ORF">RRG08_065621</name>
</gene>
<protein>
    <submittedName>
        <fullName evidence="1">Uncharacterized protein</fullName>
    </submittedName>
</protein>
<comment type="caution">
    <text evidence="1">The sequence shown here is derived from an EMBL/GenBank/DDBJ whole genome shotgun (WGS) entry which is preliminary data.</text>
</comment>
<dbReference type="AlphaFoldDB" id="A0AAE1D1P5"/>
<dbReference type="EMBL" id="JAWDGP010005809">
    <property type="protein sequence ID" value="KAK3751715.1"/>
    <property type="molecule type" value="Genomic_DNA"/>
</dbReference>
<reference evidence="1" key="1">
    <citation type="journal article" date="2023" name="G3 (Bethesda)">
        <title>A reference genome for the long-term kleptoplast-retaining sea slug Elysia crispata morphotype clarki.</title>
        <authorList>
            <person name="Eastman K.E."/>
            <person name="Pendleton A.L."/>
            <person name="Shaikh M.A."/>
            <person name="Suttiyut T."/>
            <person name="Ogas R."/>
            <person name="Tomko P."/>
            <person name="Gavelis G."/>
            <person name="Widhalm J.R."/>
            <person name="Wisecaver J.H."/>
        </authorList>
    </citation>
    <scope>NUCLEOTIDE SEQUENCE</scope>
    <source>
        <strain evidence="1">ECLA1</strain>
    </source>
</reference>
<accession>A0AAE1D1P5</accession>
<proteinExistence type="predicted"/>
<name>A0AAE1D1P5_9GAST</name>
<sequence length="218" mass="24360">MCPLRLTDRRLARAEQGRDYFNWPGLFDQWLSSVYTSLCPNAVVLSVISILTTRVDTSTRLSNGRCVYTIPGLEPESPRSRPQGLVFGRSSLPPSIFPGLLVQNARAPDRTLFYCTRWRELGKHLAPCLGRSVHSSLPPSIFPGLLVQNARAPDRTLFYCTRWRELGKHLAPCLIILAGVRTRGPSNSAQELSGSVRWPSARMLDILARVVSGLWRCS</sequence>
<dbReference type="Proteomes" id="UP001283361">
    <property type="component" value="Unassembled WGS sequence"/>
</dbReference>
<keyword evidence="2" id="KW-1185">Reference proteome</keyword>
<evidence type="ECO:0000313" key="2">
    <source>
        <dbReference type="Proteomes" id="UP001283361"/>
    </source>
</evidence>
<organism evidence="1 2">
    <name type="scientific">Elysia crispata</name>
    <name type="common">lettuce slug</name>
    <dbReference type="NCBI Taxonomy" id="231223"/>
    <lineage>
        <taxon>Eukaryota</taxon>
        <taxon>Metazoa</taxon>
        <taxon>Spiralia</taxon>
        <taxon>Lophotrochozoa</taxon>
        <taxon>Mollusca</taxon>
        <taxon>Gastropoda</taxon>
        <taxon>Heterobranchia</taxon>
        <taxon>Euthyneura</taxon>
        <taxon>Panpulmonata</taxon>
        <taxon>Sacoglossa</taxon>
        <taxon>Placobranchoidea</taxon>
        <taxon>Plakobranchidae</taxon>
        <taxon>Elysia</taxon>
    </lineage>
</organism>